<feature type="domain" description="Lon N-terminal" evidence="1">
    <location>
        <begin position="17"/>
        <end position="208"/>
    </location>
</feature>
<gene>
    <name evidence="2" type="ORF">GCM10011611_64970</name>
</gene>
<dbReference type="Pfam" id="PF02190">
    <property type="entry name" value="LON_substr_bdg"/>
    <property type="match status" value="1"/>
</dbReference>
<dbReference type="PROSITE" id="PS51787">
    <property type="entry name" value="LON_N"/>
    <property type="match status" value="1"/>
</dbReference>
<dbReference type="EMBL" id="BMJQ01000030">
    <property type="protein sequence ID" value="GGF49547.1"/>
    <property type="molecule type" value="Genomic_DNA"/>
</dbReference>
<dbReference type="PANTHER" id="PTHR46732">
    <property type="entry name" value="ATP-DEPENDENT PROTEASE LA (LON) DOMAIN PROTEIN"/>
    <property type="match status" value="1"/>
</dbReference>
<keyword evidence="2" id="KW-0378">Hydrolase</keyword>
<dbReference type="InterPro" id="IPR003111">
    <property type="entry name" value="Lon_prtase_N"/>
</dbReference>
<reference evidence="2" key="2">
    <citation type="submission" date="2020-09" db="EMBL/GenBank/DDBJ databases">
        <authorList>
            <person name="Sun Q."/>
            <person name="Zhou Y."/>
        </authorList>
    </citation>
    <scope>NUCLEOTIDE SEQUENCE</scope>
    <source>
        <strain evidence="2">CGMCC 1.15725</strain>
    </source>
</reference>
<reference evidence="2" key="1">
    <citation type="journal article" date="2014" name="Int. J. Syst. Evol. Microbiol.">
        <title>Complete genome sequence of Corynebacterium casei LMG S-19264T (=DSM 44701T), isolated from a smear-ripened cheese.</title>
        <authorList>
            <consortium name="US DOE Joint Genome Institute (JGI-PGF)"/>
            <person name="Walter F."/>
            <person name="Albersmeier A."/>
            <person name="Kalinowski J."/>
            <person name="Ruckert C."/>
        </authorList>
    </citation>
    <scope>NUCLEOTIDE SEQUENCE</scope>
    <source>
        <strain evidence="2">CGMCC 1.15725</strain>
    </source>
</reference>
<protein>
    <submittedName>
        <fullName evidence="2">ATP-dependent protease</fullName>
    </submittedName>
</protein>
<proteinExistence type="predicted"/>
<organism evidence="2 3">
    <name type="scientific">Aliidongia dinghuensis</name>
    <dbReference type="NCBI Taxonomy" id="1867774"/>
    <lineage>
        <taxon>Bacteria</taxon>
        <taxon>Pseudomonadati</taxon>
        <taxon>Pseudomonadota</taxon>
        <taxon>Alphaproteobacteria</taxon>
        <taxon>Rhodospirillales</taxon>
        <taxon>Dongiaceae</taxon>
        <taxon>Aliidongia</taxon>
    </lineage>
</organism>
<dbReference type="GO" id="GO:0006508">
    <property type="term" value="P:proteolysis"/>
    <property type="evidence" value="ECO:0007669"/>
    <property type="project" value="UniProtKB-KW"/>
</dbReference>
<evidence type="ECO:0000259" key="1">
    <source>
        <dbReference type="PROSITE" id="PS51787"/>
    </source>
</evidence>
<dbReference type="GO" id="GO:0008233">
    <property type="term" value="F:peptidase activity"/>
    <property type="evidence" value="ECO:0007669"/>
    <property type="project" value="UniProtKB-KW"/>
</dbReference>
<dbReference type="Proteomes" id="UP000646365">
    <property type="component" value="Unassembled WGS sequence"/>
</dbReference>
<dbReference type="InterPro" id="IPR015947">
    <property type="entry name" value="PUA-like_sf"/>
</dbReference>
<keyword evidence="3" id="KW-1185">Reference proteome</keyword>
<accession>A0A8J3E703</accession>
<comment type="caution">
    <text evidence="2">The sequence shown here is derived from an EMBL/GenBank/DDBJ whole genome shotgun (WGS) entry which is preliminary data.</text>
</comment>
<keyword evidence="2" id="KW-0645">Protease</keyword>
<dbReference type="SMART" id="SM00464">
    <property type="entry name" value="LON"/>
    <property type="match status" value="1"/>
</dbReference>
<name>A0A8J3E703_9PROT</name>
<sequence length="223" mass="25044">MTERGFDTRPEDLPASLPIFPLSGVLLLPRGRLPLNVFEPRYLAMTEDAISSDRLIGMIQPSVERPTGAEPPIYRTGCVGRITSFAEEDHRYLITLTGVCRFDVIEDHLTPRGYRRVTPDWQPYRDDFHEAPDGRIDRTRLVAGLKGFFKQQGIRADWSAITDTPDERLVTSLAMICPFGPAEKQTLLEARDPAERARLLTGLIEMAILDPSAEQAGDRPRAN</sequence>
<dbReference type="InterPro" id="IPR046336">
    <property type="entry name" value="Lon_prtase_N_sf"/>
</dbReference>
<evidence type="ECO:0000313" key="3">
    <source>
        <dbReference type="Proteomes" id="UP000646365"/>
    </source>
</evidence>
<evidence type="ECO:0000313" key="2">
    <source>
        <dbReference type="EMBL" id="GGF49547.1"/>
    </source>
</evidence>
<dbReference type="Gene3D" id="2.30.130.40">
    <property type="entry name" value="LON domain-like"/>
    <property type="match status" value="1"/>
</dbReference>
<dbReference type="PANTHER" id="PTHR46732:SF8">
    <property type="entry name" value="ATP-DEPENDENT PROTEASE LA (LON) DOMAIN PROTEIN"/>
    <property type="match status" value="1"/>
</dbReference>
<dbReference type="RefSeq" id="WP_189052370.1">
    <property type="nucleotide sequence ID" value="NZ_BMJQ01000030.1"/>
</dbReference>
<dbReference type="SUPFAM" id="SSF88697">
    <property type="entry name" value="PUA domain-like"/>
    <property type="match status" value="1"/>
</dbReference>
<dbReference type="AlphaFoldDB" id="A0A8J3E703"/>